<dbReference type="InterPro" id="IPR023346">
    <property type="entry name" value="Lysozyme-like_dom_sf"/>
</dbReference>
<dbReference type="InterPro" id="IPR000400">
    <property type="entry name" value="Glyco_hydro_46"/>
</dbReference>
<evidence type="ECO:0000313" key="2">
    <source>
        <dbReference type="Proteomes" id="UP000193498"/>
    </source>
</evidence>
<feature type="non-terminal residue" evidence="1">
    <location>
        <position position="1"/>
    </location>
</feature>
<dbReference type="AlphaFoldDB" id="A0A1Y1Y695"/>
<dbReference type="Gene3D" id="3.30.386.10">
    <property type="entry name" value="Chitosanase, subunit A, domain 2"/>
    <property type="match status" value="1"/>
</dbReference>
<name>A0A1Y1Y695_9FUNG</name>
<dbReference type="InParanoid" id="A0A1Y1Y695"/>
<comment type="caution">
    <text evidence="1">The sequence shown here is derived from an EMBL/GenBank/DDBJ whole genome shotgun (WGS) entry which is preliminary data.</text>
</comment>
<organism evidence="1 2">
    <name type="scientific">Basidiobolus meristosporus CBS 931.73</name>
    <dbReference type="NCBI Taxonomy" id="1314790"/>
    <lineage>
        <taxon>Eukaryota</taxon>
        <taxon>Fungi</taxon>
        <taxon>Fungi incertae sedis</taxon>
        <taxon>Zoopagomycota</taxon>
        <taxon>Entomophthoromycotina</taxon>
        <taxon>Basidiobolomycetes</taxon>
        <taxon>Basidiobolales</taxon>
        <taxon>Basidiobolaceae</taxon>
        <taxon>Basidiobolus</taxon>
    </lineage>
</organism>
<dbReference type="OrthoDB" id="76114at2759"/>
<reference evidence="1 2" key="1">
    <citation type="submission" date="2016-07" db="EMBL/GenBank/DDBJ databases">
        <title>Pervasive Adenine N6-methylation of Active Genes in Fungi.</title>
        <authorList>
            <consortium name="DOE Joint Genome Institute"/>
            <person name="Mondo S.J."/>
            <person name="Dannebaum R.O."/>
            <person name="Kuo R.C."/>
            <person name="Labutti K."/>
            <person name="Haridas S."/>
            <person name="Kuo A."/>
            <person name="Salamov A."/>
            <person name="Ahrendt S.R."/>
            <person name="Lipzen A."/>
            <person name="Sullivan W."/>
            <person name="Andreopoulos W.B."/>
            <person name="Clum A."/>
            <person name="Lindquist E."/>
            <person name="Daum C."/>
            <person name="Ramamoorthy G.K."/>
            <person name="Gryganskyi A."/>
            <person name="Culley D."/>
            <person name="Magnuson J.K."/>
            <person name="James T.Y."/>
            <person name="O'Malley M.A."/>
            <person name="Stajich J.E."/>
            <person name="Spatafora J.W."/>
            <person name="Visel A."/>
            <person name="Grigoriev I.V."/>
        </authorList>
    </citation>
    <scope>NUCLEOTIDE SEQUENCE [LARGE SCALE GENOMIC DNA]</scope>
    <source>
        <strain evidence="1 2">CBS 931.73</strain>
    </source>
</reference>
<dbReference type="InterPro" id="IPR023099">
    <property type="entry name" value="Glyco_hydro_46_N"/>
</dbReference>
<feature type="non-terminal residue" evidence="1">
    <location>
        <position position="139"/>
    </location>
</feature>
<sequence>LAEQIVNVFEHGETDSNYDACEELMDQRGYTCGKVGFTTGTNDALLVIERYSKARKNNLLNKYLPELRRISKLPWDGSGDRGDTSRLRGYPEAWKAACCTDNRFLKAQDEVEEELYLTPALKLAHWHKITSELGKAIFF</sequence>
<keyword evidence="2" id="KW-1185">Reference proteome</keyword>
<dbReference type="SUPFAM" id="SSF53955">
    <property type="entry name" value="Lysozyme-like"/>
    <property type="match status" value="1"/>
</dbReference>
<keyword evidence="1" id="KW-0378">Hydrolase</keyword>
<gene>
    <name evidence="1" type="ORF">K493DRAFT_184078</name>
</gene>
<accession>A0A1Y1Y695</accession>
<evidence type="ECO:0000313" key="1">
    <source>
        <dbReference type="EMBL" id="ORX93508.1"/>
    </source>
</evidence>
<dbReference type="GO" id="GO:0016977">
    <property type="term" value="F:chitosanase activity"/>
    <property type="evidence" value="ECO:0007669"/>
    <property type="project" value="InterPro"/>
</dbReference>
<dbReference type="GO" id="GO:0005576">
    <property type="term" value="C:extracellular region"/>
    <property type="evidence" value="ECO:0007669"/>
    <property type="project" value="InterPro"/>
</dbReference>
<protein>
    <submittedName>
        <fullName evidence="1">Glycoside hydrolase</fullName>
    </submittedName>
</protein>
<dbReference type="Proteomes" id="UP000193498">
    <property type="component" value="Unassembled WGS sequence"/>
</dbReference>
<dbReference type="GO" id="GO:0005975">
    <property type="term" value="P:carbohydrate metabolic process"/>
    <property type="evidence" value="ECO:0007669"/>
    <property type="project" value="InterPro"/>
</dbReference>
<dbReference type="EMBL" id="MCFE01000233">
    <property type="protein sequence ID" value="ORX93508.1"/>
    <property type="molecule type" value="Genomic_DNA"/>
</dbReference>
<dbReference type="Pfam" id="PF01374">
    <property type="entry name" value="Glyco_hydro_46"/>
    <property type="match status" value="1"/>
</dbReference>
<proteinExistence type="predicted"/>
<dbReference type="PROSITE" id="PS60000">
    <property type="entry name" value="CHITOSANASE_46_80"/>
    <property type="match status" value="1"/>
</dbReference>